<dbReference type="SUPFAM" id="SSF141523">
    <property type="entry name" value="L,D-transpeptidase catalytic domain-like"/>
    <property type="match status" value="1"/>
</dbReference>
<dbReference type="PANTHER" id="PTHR41533">
    <property type="entry name" value="L,D-TRANSPEPTIDASE HI_1667-RELATED"/>
    <property type="match status" value="1"/>
</dbReference>
<sequence>MAGQPTDPDSAALQQARYQQVALNLERWRWNPIADPEYLLINLPAYELQVVTGDSVRRRHRVIVGKPETPTPTLSSQISHFTLAPDWHVPNSIATKEVLPRLRKNPGYLARNNMTLYNRRGQVLNPYRIDWARVSPVNFPYTFRQSACCDNALGNIVFRFKNPYSVYLHDTPARQLFERPARALSHGCIRMAEPMQLAAYLLRRAGQPVRLPSEEACVRQPTPRDVQLRRAMPINVRYATCTAPGGQLRFLPDIYRYDEVVRRGLFGPIMPSATAWGGAAK</sequence>
<comment type="caution">
    <text evidence="9">The sequence shown here is derived from an EMBL/GenBank/DDBJ whole genome shotgun (WGS) entry which is preliminary data.</text>
</comment>
<evidence type="ECO:0000256" key="4">
    <source>
        <dbReference type="ARBA" id="ARBA00022960"/>
    </source>
</evidence>
<evidence type="ECO:0000259" key="8">
    <source>
        <dbReference type="PROSITE" id="PS52029"/>
    </source>
</evidence>
<evidence type="ECO:0000256" key="7">
    <source>
        <dbReference type="PROSITE-ProRule" id="PRU01373"/>
    </source>
</evidence>
<dbReference type="RefSeq" id="WP_188560544.1">
    <property type="nucleotide sequence ID" value="NZ_BMGY01000004.1"/>
</dbReference>
<dbReference type="CDD" id="cd16913">
    <property type="entry name" value="YkuD_like"/>
    <property type="match status" value="1"/>
</dbReference>
<feature type="active site" description="Nucleophile" evidence="7">
    <location>
        <position position="188"/>
    </location>
</feature>
<evidence type="ECO:0000256" key="6">
    <source>
        <dbReference type="ARBA" id="ARBA00023316"/>
    </source>
</evidence>
<keyword evidence="3" id="KW-0808">Transferase</keyword>
<feature type="domain" description="L,D-TPase catalytic" evidence="8">
    <location>
        <begin position="37"/>
        <end position="212"/>
    </location>
</feature>
<name>A0ABQ1ZZG6_9BACT</name>
<dbReference type="Gene3D" id="2.40.440.10">
    <property type="entry name" value="L,D-transpeptidase catalytic domain-like"/>
    <property type="match status" value="1"/>
</dbReference>
<dbReference type="PROSITE" id="PS52029">
    <property type="entry name" value="LD_TPASE"/>
    <property type="match status" value="1"/>
</dbReference>
<evidence type="ECO:0000256" key="5">
    <source>
        <dbReference type="ARBA" id="ARBA00022984"/>
    </source>
</evidence>
<proteinExistence type="inferred from homology"/>
<gene>
    <name evidence="9" type="ORF">GCM10011495_06030</name>
</gene>
<reference evidence="10" key="1">
    <citation type="journal article" date="2019" name="Int. J. Syst. Evol. Microbiol.">
        <title>The Global Catalogue of Microorganisms (GCM) 10K type strain sequencing project: providing services to taxonomists for standard genome sequencing and annotation.</title>
        <authorList>
            <consortium name="The Broad Institute Genomics Platform"/>
            <consortium name="The Broad Institute Genome Sequencing Center for Infectious Disease"/>
            <person name="Wu L."/>
            <person name="Ma J."/>
        </authorList>
    </citation>
    <scope>NUCLEOTIDE SEQUENCE [LARGE SCALE GENOMIC DNA]</scope>
    <source>
        <strain evidence="10">CGMCC 1.14966</strain>
    </source>
</reference>
<keyword evidence="10" id="KW-1185">Reference proteome</keyword>
<evidence type="ECO:0000256" key="2">
    <source>
        <dbReference type="ARBA" id="ARBA00005992"/>
    </source>
</evidence>
<keyword evidence="4 7" id="KW-0133">Cell shape</keyword>
<evidence type="ECO:0000313" key="9">
    <source>
        <dbReference type="EMBL" id="GGH80588.1"/>
    </source>
</evidence>
<dbReference type="Proteomes" id="UP000637774">
    <property type="component" value="Unassembled WGS sequence"/>
</dbReference>
<dbReference type="PANTHER" id="PTHR41533:SF2">
    <property type="entry name" value="BLR7131 PROTEIN"/>
    <property type="match status" value="1"/>
</dbReference>
<keyword evidence="6 7" id="KW-0961">Cell wall biogenesis/degradation</keyword>
<protein>
    <recommendedName>
        <fullName evidence="8">L,D-TPase catalytic domain-containing protein</fullName>
    </recommendedName>
</protein>
<organism evidence="9 10">
    <name type="scientific">Hymenobacter frigidus</name>
    <dbReference type="NCBI Taxonomy" id="1524095"/>
    <lineage>
        <taxon>Bacteria</taxon>
        <taxon>Pseudomonadati</taxon>
        <taxon>Bacteroidota</taxon>
        <taxon>Cytophagia</taxon>
        <taxon>Cytophagales</taxon>
        <taxon>Hymenobacteraceae</taxon>
        <taxon>Hymenobacter</taxon>
    </lineage>
</organism>
<evidence type="ECO:0000256" key="3">
    <source>
        <dbReference type="ARBA" id="ARBA00022679"/>
    </source>
</evidence>
<dbReference type="Pfam" id="PF03734">
    <property type="entry name" value="YkuD"/>
    <property type="match status" value="1"/>
</dbReference>
<comment type="similarity">
    <text evidence="2">Belongs to the YkuD family.</text>
</comment>
<comment type="pathway">
    <text evidence="1 7">Cell wall biogenesis; peptidoglycan biosynthesis.</text>
</comment>
<dbReference type="InterPro" id="IPR005490">
    <property type="entry name" value="LD_TPept_cat_dom"/>
</dbReference>
<keyword evidence="5 7" id="KW-0573">Peptidoglycan synthesis</keyword>
<dbReference type="InterPro" id="IPR052905">
    <property type="entry name" value="LD-transpeptidase_YkuD-like"/>
</dbReference>
<dbReference type="EMBL" id="BMGY01000004">
    <property type="protein sequence ID" value="GGH80588.1"/>
    <property type="molecule type" value="Genomic_DNA"/>
</dbReference>
<evidence type="ECO:0000256" key="1">
    <source>
        <dbReference type="ARBA" id="ARBA00004752"/>
    </source>
</evidence>
<accession>A0ABQ1ZZG6</accession>
<feature type="active site" description="Proton donor/acceptor" evidence="7">
    <location>
        <position position="169"/>
    </location>
</feature>
<evidence type="ECO:0000313" key="10">
    <source>
        <dbReference type="Proteomes" id="UP000637774"/>
    </source>
</evidence>
<dbReference type="InterPro" id="IPR038063">
    <property type="entry name" value="Transpep_catalytic_dom"/>
</dbReference>